<accession>X1G5P5</accession>
<dbReference type="EMBL" id="BARU01022068">
    <property type="protein sequence ID" value="GAH52532.1"/>
    <property type="molecule type" value="Genomic_DNA"/>
</dbReference>
<reference evidence="2" key="1">
    <citation type="journal article" date="2014" name="Front. Microbiol.">
        <title>High frequency of phylogenetically diverse reductive dehalogenase-homologous genes in deep subseafloor sedimentary metagenomes.</title>
        <authorList>
            <person name="Kawai M."/>
            <person name="Futagami T."/>
            <person name="Toyoda A."/>
            <person name="Takaki Y."/>
            <person name="Nishi S."/>
            <person name="Hori S."/>
            <person name="Arai W."/>
            <person name="Tsubouchi T."/>
            <person name="Morono Y."/>
            <person name="Uchiyama I."/>
            <person name="Ito T."/>
            <person name="Fujiyama A."/>
            <person name="Inagaki F."/>
            <person name="Takami H."/>
        </authorList>
    </citation>
    <scope>NUCLEOTIDE SEQUENCE</scope>
    <source>
        <strain evidence="2">Expedition CK06-06</strain>
    </source>
</reference>
<proteinExistence type="predicted"/>
<dbReference type="Gene3D" id="3.40.50.12780">
    <property type="entry name" value="N-terminal domain of ligase-like"/>
    <property type="match status" value="1"/>
</dbReference>
<dbReference type="InterPro" id="IPR000873">
    <property type="entry name" value="AMP-dep_synth/lig_dom"/>
</dbReference>
<organism evidence="2">
    <name type="scientific">marine sediment metagenome</name>
    <dbReference type="NCBI Taxonomy" id="412755"/>
    <lineage>
        <taxon>unclassified sequences</taxon>
        <taxon>metagenomes</taxon>
        <taxon>ecological metagenomes</taxon>
    </lineage>
</organism>
<dbReference type="PROSITE" id="PS00455">
    <property type="entry name" value="AMP_BINDING"/>
    <property type="match status" value="1"/>
</dbReference>
<gene>
    <name evidence="2" type="ORF">S03H2_36008</name>
</gene>
<feature type="domain" description="AMP-dependent synthetase/ligase" evidence="1">
    <location>
        <begin position="8"/>
        <end position="221"/>
    </location>
</feature>
<protein>
    <recommendedName>
        <fullName evidence="1">AMP-dependent synthetase/ligase domain-containing protein</fullName>
    </recommendedName>
</protein>
<dbReference type="InterPro" id="IPR020845">
    <property type="entry name" value="AMP-binding_CS"/>
</dbReference>
<comment type="caution">
    <text evidence="2">The sequence shown here is derived from an EMBL/GenBank/DDBJ whole genome shotgun (WGS) entry which is preliminary data.</text>
</comment>
<evidence type="ECO:0000259" key="1">
    <source>
        <dbReference type="Pfam" id="PF00501"/>
    </source>
</evidence>
<dbReference type="GO" id="GO:0016405">
    <property type="term" value="F:CoA-ligase activity"/>
    <property type="evidence" value="ECO:0007669"/>
    <property type="project" value="TreeGrafter"/>
</dbReference>
<dbReference type="Pfam" id="PF00501">
    <property type="entry name" value="AMP-binding"/>
    <property type="match status" value="1"/>
</dbReference>
<dbReference type="InterPro" id="IPR042099">
    <property type="entry name" value="ANL_N_sf"/>
</dbReference>
<name>X1G5P5_9ZZZZ</name>
<dbReference type="PANTHER" id="PTHR24096:SF267">
    <property type="entry name" value="MALONATE--COA LIGASE ACSF3, MITOCHONDRIAL"/>
    <property type="match status" value="1"/>
</dbReference>
<dbReference type="SUPFAM" id="SSF56801">
    <property type="entry name" value="Acetyl-CoA synthetase-like"/>
    <property type="match status" value="1"/>
</dbReference>
<dbReference type="PANTHER" id="PTHR24096">
    <property type="entry name" value="LONG-CHAIN-FATTY-ACID--COA LIGASE"/>
    <property type="match status" value="1"/>
</dbReference>
<sequence length="224" mass="24357">MKIIDLLTNSAAGQPHRIAMKSGDIEVSYGQMLSDVYHLSERLKSAGCSGGVKVAIVLNNSAEYLISFFAVSAAGGIILPLSTRMTPYEVARYVDRADVSIVITNQTYGKRLPNRLSGSNRVTVIYVRYDVNKNLEVEDCILGDCEVDEENGDAALMVPTSGTTGLSKIVLLTDSNLISNMIIYRSLMGFDGHNAVYCALSVHHIYCICAQILTHISLADTFVI</sequence>
<dbReference type="AlphaFoldDB" id="X1G5P5"/>
<feature type="non-terminal residue" evidence="2">
    <location>
        <position position="224"/>
    </location>
</feature>
<evidence type="ECO:0000313" key="2">
    <source>
        <dbReference type="EMBL" id="GAH52532.1"/>
    </source>
</evidence>